<proteinExistence type="predicted"/>
<organism evidence="1 2">
    <name type="scientific">Gigaspora margarita</name>
    <dbReference type="NCBI Taxonomy" id="4874"/>
    <lineage>
        <taxon>Eukaryota</taxon>
        <taxon>Fungi</taxon>
        <taxon>Fungi incertae sedis</taxon>
        <taxon>Mucoromycota</taxon>
        <taxon>Glomeromycotina</taxon>
        <taxon>Glomeromycetes</taxon>
        <taxon>Diversisporales</taxon>
        <taxon>Gigasporaceae</taxon>
        <taxon>Gigaspora</taxon>
    </lineage>
</organism>
<accession>A0ABN7W035</accession>
<gene>
    <name evidence="1" type="ORF">GMARGA_LOCUS24999</name>
</gene>
<dbReference type="Proteomes" id="UP000789901">
    <property type="component" value="Unassembled WGS sequence"/>
</dbReference>
<evidence type="ECO:0000313" key="2">
    <source>
        <dbReference type="Proteomes" id="UP000789901"/>
    </source>
</evidence>
<sequence>MSFWITRESKEGWATTIRLKHLKSMIVPGKKNIEKKESEIEHVVLSENWDTYLIQSIIENRTKQQELMQ</sequence>
<reference evidence="1 2" key="1">
    <citation type="submission" date="2021-06" db="EMBL/GenBank/DDBJ databases">
        <authorList>
            <person name="Kallberg Y."/>
            <person name="Tangrot J."/>
            <person name="Rosling A."/>
        </authorList>
    </citation>
    <scope>NUCLEOTIDE SEQUENCE [LARGE SCALE GENOMIC DNA]</scope>
    <source>
        <strain evidence="1 2">120-4 pot B 10/14</strain>
    </source>
</reference>
<protein>
    <submittedName>
        <fullName evidence="1">33843_t:CDS:1</fullName>
    </submittedName>
</protein>
<keyword evidence="2" id="KW-1185">Reference proteome</keyword>
<name>A0ABN7W035_GIGMA</name>
<feature type="non-terminal residue" evidence="1">
    <location>
        <position position="69"/>
    </location>
</feature>
<dbReference type="EMBL" id="CAJVQB010027116">
    <property type="protein sequence ID" value="CAG8809964.1"/>
    <property type="molecule type" value="Genomic_DNA"/>
</dbReference>
<evidence type="ECO:0000313" key="1">
    <source>
        <dbReference type="EMBL" id="CAG8809964.1"/>
    </source>
</evidence>
<comment type="caution">
    <text evidence="1">The sequence shown here is derived from an EMBL/GenBank/DDBJ whole genome shotgun (WGS) entry which is preliminary data.</text>
</comment>